<dbReference type="Pfam" id="PF13193">
    <property type="entry name" value="AMP-binding_C"/>
    <property type="match status" value="1"/>
</dbReference>
<accession>A0A7M1QVZ3</accession>
<dbReference type="PANTHER" id="PTHR43201">
    <property type="entry name" value="ACYL-COA SYNTHETASE"/>
    <property type="match status" value="1"/>
</dbReference>
<organism evidence="5 6">
    <name type="scientific">Trueperella pecoris</name>
    <dbReference type="NCBI Taxonomy" id="2733571"/>
    <lineage>
        <taxon>Bacteria</taxon>
        <taxon>Bacillati</taxon>
        <taxon>Actinomycetota</taxon>
        <taxon>Actinomycetes</taxon>
        <taxon>Actinomycetales</taxon>
        <taxon>Actinomycetaceae</taxon>
        <taxon>Trueperella</taxon>
    </lineage>
</organism>
<sequence>MTLVVVEGGRGPQAVERVHDAVVGALRTWRGGGSPAPLFVVAPGTDPEAIRAEVGRLEVPEGTGLLMRTSGSTTGTGKIVAISWESLTASAKATHEAFGGPGRWAAQLPLEHIAGFQTVARSAINELDALDAGESPQSAARFRPIYLDLSDPRATRAALTSAAVRTYLSLVPTQLLRVLRTPELLVALREAVFLVGGAGTPEHALTQAREAGLDVHTSYGMTETCGGCVYDGRPIGDTKIVLAGNGRISLRSSAVATGYLWPCTASATAPVSAVASTFEPTDFDPPAPLRTPGTPATHHTKDAGRLVETPDGNILDVLGRIDDAITTGGLTVMPRLIEESLARAGREAIVVGVPHLEWGEAVAAVVDDTNNPSQSCDITVMRSWVKLDLGPWWAPTYVVGLSEIGGQLPHTASGKVDRRQLRELVSDYLGL</sequence>
<keyword evidence="2" id="KW-0436">Ligase</keyword>
<name>A0A7M1QVZ3_9ACTO</name>
<feature type="domain" description="AMP-binding enzyme C-terminal" evidence="4">
    <location>
        <begin position="346"/>
        <end position="415"/>
    </location>
</feature>
<evidence type="ECO:0000313" key="5">
    <source>
        <dbReference type="EMBL" id="QOR46046.1"/>
    </source>
</evidence>
<comment type="similarity">
    <text evidence="1">Belongs to the ATP-dependent AMP-binding enzyme family.</text>
</comment>
<feature type="domain" description="AMP-dependent synthetase/ligase" evidence="3">
    <location>
        <begin position="66"/>
        <end position="234"/>
    </location>
</feature>
<dbReference type="GO" id="GO:0006631">
    <property type="term" value="P:fatty acid metabolic process"/>
    <property type="evidence" value="ECO:0007669"/>
    <property type="project" value="TreeGrafter"/>
</dbReference>
<dbReference type="AlphaFoldDB" id="A0A7M1QVZ3"/>
<gene>
    <name evidence="5" type="ORF">INS88_02155</name>
</gene>
<dbReference type="InterPro" id="IPR042099">
    <property type="entry name" value="ANL_N_sf"/>
</dbReference>
<reference evidence="5 6" key="1">
    <citation type="submission" date="2020-10" db="EMBL/GenBank/DDBJ databases">
        <title>Trueperella pecoris sp. nov. isolated from bovine and porcine specimens.</title>
        <authorList>
            <person name="Schoenecker L."/>
            <person name="Schnydrig P."/>
            <person name="Brodard I."/>
            <person name="Thomann A."/>
            <person name="Hemphill A."/>
            <person name="Rodriguez-Campos S."/>
            <person name="Perreten V."/>
            <person name="Jores J."/>
            <person name="Kittl S."/>
        </authorList>
    </citation>
    <scope>NUCLEOTIDE SEQUENCE [LARGE SCALE GENOMIC DNA]</scope>
    <source>
        <strain evidence="5 6">15A0121</strain>
    </source>
</reference>
<evidence type="ECO:0000256" key="1">
    <source>
        <dbReference type="ARBA" id="ARBA00006432"/>
    </source>
</evidence>
<dbReference type="PANTHER" id="PTHR43201:SF5">
    <property type="entry name" value="MEDIUM-CHAIN ACYL-COA LIGASE ACSF2, MITOCHONDRIAL"/>
    <property type="match status" value="1"/>
</dbReference>
<proteinExistence type="inferred from homology"/>
<evidence type="ECO:0000259" key="3">
    <source>
        <dbReference type="Pfam" id="PF00501"/>
    </source>
</evidence>
<dbReference type="Pfam" id="PF00501">
    <property type="entry name" value="AMP-binding"/>
    <property type="match status" value="1"/>
</dbReference>
<dbReference type="Proteomes" id="UP000595053">
    <property type="component" value="Chromosome"/>
</dbReference>
<evidence type="ECO:0000313" key="6">
    <source>
        <dbReference type="Proteomes" id="UP000595053"/>
    </source>
</evidence>
<evidence type="ECO:0000259" key="4">
    <source>
        <dbReference type="Pfam" id="PF13193"/>
    </source>
</evidence>
<dbReference type="EMBL" id="CP063213">
    <property type="protein sequence ID" value="QOR46046.1"/>
    <property type="molecule type" value="Genomic_DNA"/>
</dbReference>
<keyword evidence="6" id="KW-1185">Reference proteome</keyword>
<dbReference type="InterPro" id="IPR045851">
    <property type="entry name" value="AMP-bd_C_sf"/>
</dbReference>
<dbReference type="SUPFAM" id="SSF56801">
    <property type="entry name" value="Acetyl-CoA synthetase-like"/>
    <property type="match status" value="1"/>
</dbReference>
<dbReference type="RefSeq" id="WP_197551450.1">
    <property type="nucleotide sequence ID" value="NZ_CP063213.1"/>
</dbReference>
<protein>
    <submittedName>
        <fullName evidence="5">AMP-binding protein</fullName>
    </submittedName>
</protein>
<dbReference type="GO" id="GO:0031956">
    <property type="term" value="F:medium-chain fatty acid-CoA ligase activity"/>
    <property type="evidence" value="ECO:0007669"/>
    <property type="project" value="TreeGrafter"/>
</dbReference>
<dbReference type="InterPro" id="IPR025110">
    <property type="entry name" value="AMP-bd_C"/>
</dbReference>
<dbReference type="Gene3D" id="3.30.300.30">
    <property type="match status" value="1"/>
</dbReference>
<dbReference type="Gene3D" id="3.40.50.12780">
    <property type="entry name" value="N-terminal domain of ligase-like"/>
    <property type="match status" value="1"/>
</dbReference>
<dbReference type="InterPro" id="IPR000873">
    <property type="entry name" value="AMP-dep_synth/lig_dom"/>
</dbReference>
<evidence type="ECO:0000256" key="2">
    <source>
        <dbReference type="ARBA" id="ARBA00022598"/>
    </source>
</evidence>